<feature type="region of interest" description="Disordered" evidence="2">
    <location>
        <begin position="1"/>
        <end position="29"/>
    </location>
</feature>
<protein>
    <submittedName>
        <fullName evidence="3">Glucokinase</fullName>
    </submittedName>
</protein>
<name>A0A916TZ09_9HYPH</name>
<evidence type="ECO:0000313" key="4">
    <source>
        <dbReference type="Proteomes" id="UP000637002"/>
    </source>
</evidence>
<gene>
    <name evidence="3" type="ORF">GCM10010994_01020</name>
</gene>
<dbReference type="RefSeq" id="WP_188607181.1">
    <property type="nucleotide sequence ID" value="NZ_BMGG01000001.1"/>
</dbReference>
<evidence type="ECO:0000256" key="2">
    <source>
        <dbReference type="SAM" id="MobiDB-lite"/>
    </source>
</evidence>
<reference evidence="3" key="2">
    <citation type="submission" date="2020-09" db="EMBL/GenBank/DDBJ databases">
        <authorList>
            <person name="Sun Q."/>
            <person name="Zhou Y."/>
        </authorList>
    </citation>
    <scope>NUCLEOTIDE SEQUENCE</scope>
    <source>
        <strain evidence="3">CGMCC 1.12919</strain>
    </source>
</reference>
<accession>A0A916TZ09</accession>
<evidence type="ECO:0000313" key="3">
    <source>
        <dbReference type="EMBL" id="GGC45678.1"/>
    </source>
</evidence>
<dbReference type="SUPFAM" id="SSF53067">
    <property type="entry name" value="Actin-like ATPase domain"/>
    <property type="match status" value="2"/>
</dbReference>
<dbReference type="InterPro" id="IPR043129">
    <property type="entry name" value="ATPase_NBD"/>
</dbReference>
<comment type="similarity">
    <text evidence="1">Belongs to the ROK (NagC/XylR) family.</text>
</comment>
<dbReference type="Gene3D" id="3.30.420.40">
    <property type="match status" value="1"/>
</dbReference>
<dbReference type="CDD" id="cd23763">
    <property type="entry name" value="ASKHA_ATPase_ROK"/>
    <property type="match status" value="1"/>
</dbReference>
<proteinExistence type="inferred from homology"/>
<dbReference type="PANTHER" id="PTHR18964:SF149">
    <property type="entry name" value="BIFUNCTIONAL UDP-N-ACETYLGLUCOSAMINE 2-EPIMERASE_N-ACETYLMANNOSAMINE KINASE"/>
    <property type="match status" value="1"/>
</dbReference>
<dbReference type="InterPro" id="IPR000600">
    <property type="entry name" value="ROK"/>
</dbReference>
<evidence type="ECO:0000256" key="1">
    <source>
        <dbReference type="ARBA" id="ARBA00006479"/>
    </source>
</evidence>
<dbReference type="EMBL" id="BMGG01000001">
    <property type="protein sequence ID" value="GGC45678.1"/>
    <property type="molecule type" value="Genomic_DNA"/>
</dbReference>
<feature type="compositionally biased region" description="Low complexity" evidence="2">
    <location>
        <begin position="19"/>
        <end position="29"/>
    </location>
</feature>
<dbReference type="Pfam" id="PF00480">
    <property type="entry name" value="ROK"/>
    <property type="match status" value="1"/>
</dbReference>
<comment type="caution">
    <text evidence="3">The sequence shown here is derived from an EMBL/GenBank/DDBJ whole genome shotgun (WGS) entry which is preliminary data.</text>
</comment>
<dbReference type="Proteomes" id="UP000637002">
    <property type="component" value="Unassembled WGS sequence"/>
</dbReference>
<feature type="compositionally biased region" description="Basic and acidic residues" evidence="2">
    <location>
        <begin position="1"/>
        <end position="15"/>
    </location>
</feature>
<dbReference type="PANTHER" id="PTHR18964">
    <property type="entry name" value="ROK (REPRESSOR, ORF, KINASE) FAMILY"/>
    <property type="match status" value="1"/>
</dbReference>
<reference evidence="3" key="1">
    <citation type="journal article" date="2014" name="Int. J. Syst. Evol. Microbiol.">
        <title>Complete genome sequence of Corynebacterium casei LMG S-19264T (=DSM 44701T), isolated from a smear-ripened cheese.</title>
        <authorList>
            <consortium name="US DOE Joint Genome Institute (JGI-PGF)"/>
            <person name="Walter F."/>
            <person name="Albersmeier A."/>
            <person name="Kalinowski J."/>
            <person name="Ruckert C."/>
        </authorList>
    </citation>
    <scope>NUCLEOTIDE SEQUENCE</scope>
    <source>
        <strain evidence="3">CGMCC 1.12919</strain>
    </source>
</reference>
<sequence length="370" mass="39695">MAKLKTDKPKTEKPAEANGDAASSGLAGHGASRLSAVVVDSYNLEVEDKNGFVGDRASGRAFRAMLDDIRKALKKTDEDPLGETPSAKISKRKLDKVLRDGDPEAAGVVHGAVEHFAGELAYVIRRFLKAKPWADTQRIVVGGGLRESRVGELAVGRAAVLIKSEGIDVDLEVIRHHPDEAGLIGCAHLAPSWVYEGHDSVLTVDVGGSNIRCGIVDLKLKAARDLSKAEVWKAELWRHREEKPGREEAVERLVDMLRGLIKSAAKDGRSLCPLVGIGVPGVIEPDGSIARGGQNLPGNWESSRFNLAASLTEAIPTIGDHETVVVMHNDAVVQGLSQTPFMQDVEHWGVLTIGTGLGNARFTNRNAKSD</sequence>
<dbReference type="AlphaFoldDB" id="A0A916TZ09"/>
<keyword evidence="4" id="KW-1185">Reference proteome</keyword>
<organism evidence="3 4">
    <name type="scientific">Chelatococcus reniformis</name>
    <dbReference type="NCBI Taxonomy" id="1494448"/>
    <lineage>
        <taxon>Bacteria</taxon>
        <taxon>Pseudomonadati</taxon>
        <taxon>Pseudomonadota</taxon>
        <taxon>Alphaproteobacteria</taxon>
        <taxon>Hyphomicrobiales</taxon>
        <taxon>Chelatococcaceae</taxon>
        <taxon>Chelatococcus</taxon>
    </lineage>
</organism>